<dbReference type="AlphaFoldDB" id="A0A9D4AC95"/>
<evidence type="ECO:0000313" key="2">
    <source>
        <dbReference type="Proteomes" id="UP000828251"/>
    </source>
</evidence>
<name>A0A9D4AC95_9ROSI</name>
<comment type="caution">
    <text evidence="1">The sequence shown here is derived from an EMBL/GenBank/DDBJ whole genome shotgun (WGS) entry which is preliminary data.</text>
</comment>
<proteinExistence type="predicted"/>
<reference evidence="1 2" key="1">
    <citation type="journal article" date="2021" name="Plant Biotechnol. J.">
        <title>Multi-omics assisted identification of the key and species-specific regulatory components of drought-tolerant mechanisms in Gossypium stocksii.</title>
        <authorList>
            <person name="Yu D."/>
            <person name="Ke L."/>
            <person name="Zhang D."/>
            <person name="Wu Y."/>
            <person name="Sun Y."/>
            <person name="Mei J."/>
            <person name="Sun J."/>
            <person name="Sun Y."/>
        </authorList>
    </citation>
    <scope>NUCLEOTIDE SEQUENCE [LARGE SCALE GENOMIC DNA]</scope>
    <source>
        <strain evidence="2">cv. E1</strain>
        <tissue evidence="1">Leaf</tissue>
    </source>
</reference>
<protein>
    <submittedName>
        <fullName evidence="1">Uncharacterized protein</fullName>
    </submittedName>
</protein>
<gene>
    <name evidence="1" type="ORF">J1N35_012290</name>
</gene>
<dbReference type="Proteomes" id="UP000828251">
    <property type="component" value="Unassembled WGS sequence"/>
</dbReference>
<sequence length="100" mass="11456">MAMTGNVVDVEGSEDEFLVDTAAFAFNTIMRHLHRLKSDHQPVLISTHPESSVEGVLPFRFLSNWLTHPKFRDVVLKSWSNDADIAMDLENFTQLIQVWN</sequence>
<dbReference type="EMBL" id="JAIQCV010000004">
    <property type="protein sequence ID" value="KAH1108522.1"/>
    <property type="molecule type" value="Genomic_DNA"/>
</dbReference>
<accession>A0A9D4AC95</accession>
<dbReference type="OrthoDB" id="1002487at2759"/>
<evidence type="ECO:0000313" key="1">
    <source>
        <dbReference type="EMBL" id="KAH1108522.1"/>
    </source>
</evidence>
<keyword evidence="2" id="KW-1185">Reference proteome</keyword>
<organism evidence="1 2">
    <name type="scientific">Gossypium stocksii</name>
    <dbReference type="NCBI Taxonomy" id="47602"/>
    <lineage>
        <taxon>Eukaryota</taxon>
        <taxon>Viridiplantae</taxon>
        <taxon>Streptophyta</taxon>
        <taxon>Embryophyta</taxon>
        <taxon>Tracheophyta</taxon>
        <taxon>Spermatophyta</taxon>
        <taxon>Magnoliopsida</taxon>
        <taxon>eudicotyledons</taxon>
        <taxon>Gunneridae</taxon>
        <taxon>Pentapetalae</taxon>
        <taxon>rosids</taxon>
        <taxon>malvids</taxon>
        <taxon>Malvales</taxon>
        <taxon>Malvaceae</taxon>
        <taxon>Malvoideae</taxon>
        <taxon>Gossypium</taxon>
    </lineage>
</organism>